<dbReference type="InterPro" id="IPR001401">
    <property type="entry name" value="Dynamin_GTPase"/>
</dbReference>
<dbReference type="Gene3D" id="3.40.50.300">
    <property type="entry name" value="P-loop containing nucleotide triphosphate hydrolases"/>
    <property type="match status" value="1"/>
</dbReference>
<dbReference type="PROSITE" id="PS51388">
    <property type="entry name" value="GED"/>
    <property type="match status" value="1"/>
</dbReference>
<dbReference type="EMBL" id="LSBJ02000003">
    <property type="protein sequence ID" value="OAQ67668.1"/>
    <property type="molecule type" value="Genomic_DNA"/>
</dbReference>
<dbReference type="InterPro" id="IPR020850">
    <property type="entry name" value="GED_dom"/>
</dbReference>
<feature type="region of interest" description="Disordered" evidence="3">
    <location>
        <begin position="692"/>
        <end position="756"/>
    </location>
</feature>
<sequence>MGFVELQSKDHRDLLDIIDNLRSIGISSYVDLPEIIVCGDQSAGKSSVLEAISGMSFPTKDNLCTRFATELVLRRQDTVAVKVSINPGPDRSADEKDRLSSFAAEMDLDSPDIGSVVETAKDAMGLSDTKVFSTDILRVELCGPTQPHLTMVDLPGLFRAGNRDQSVKDAKIVSKMVRGYVKRPRSIILAVVSAKSDFALQEITELARELDPDGIRTLGLITKPDALDAGSDSEAAYVRLAKNKDVAFRLGWHVLKNRDYKMRDASSSERDEAEAKFFSQGVWATLDPNHLGVESLKPRLSNVLKDQILHQLPSLLEDVDYEVEACRARLERLGTPRSSLLEQRRYLMQVSREFTTLMKAAVDGEYGNRFFGSAKSEDGYKKRLRARIQNSLSDFERDMRLNGQSQRIVDDSNGERVALSGNSTVRRSEYLGEVIDLMKRSRARELPGTFNPLIVSELFAAQCQPWQTIAKDAEEEILGIVYEVAQSVVDYVAVDETTRGIFYLISKGIDALKSDLGVKCKELLKPHMEGHPITYNHYLTDTVQKRQSERRRHTLEKQFKELVGPHNFENEIQIGIFPSSFFQSLESHTEVDMERFAGELAIDYTLAYYQVALKKFIDDVAVLAVEQCLVLHLPDLFHSEVILDLKDEEVSQLVGESEATSTERARCREKLVVLEAGKSELRRLDTHRSLNIVSQSAQSDTRSDSYEASSRPSSEERLSPARSSRSSIRVFEPELDAPSPAAAKVTSPDADTTPAAKDEDVHCFNVPEEVFSGFNALSAEKDENDAWGSRGTKSKKKKREARASIWNWNV</sequence>
<keyword evidence="2" id="KW-0342">GTP-binding</keyword>
<dbReference type="STRING" id="1380566.A0A179FQY2"/>
<dbReference type="GO" id="GO:0008017">
    <property type="term" value="F:microtubule binding"/>
    <property type="evidence" value="ECO:0007669"/>
    <property type="project" value="TreeGrafter"/>
</dbReference>
<dbReference type="InterPro" id="IPR027417">
    <property type="entry name" value="P-loop_NTPase"/>
</dbReference>
<dbReference type="PROSITE" id="PS51718">
    <property type="entry name" value="G_DYNAMIN_2"/>
    <property type="match status" value="1"/>
</dbReference>
<dbReference type="SUPFAM" id="SSF52540">
    <property type="entry name" value="P-loop containing nucleoside triphosphate hydrolases"/>
    <property type="match status" value="1"/>
</dbReference>
<dbReference type="InterPro" id="IPR000375">
    <property type="entry name" value="Dynamin_stalk"/>
</dbReference>
<dbReference type="CDD" id="cd08771">
    <property type="entry name" value="DLP_1"/>
    <property type="match status" value="1"/>
</dbReference>
<evidence type="ECO:0000313" key="6">
    <source>
        <dbReference type="EMBL" id="OAQ67668.1"/>
    </source>
</evidence>
<organism evidence="6 7">
    <name type="scientific">Pochonia chlamydosporia 170</name>
    <dbReference type="NCBI Taxonomy" id="1380566"/>
    <lineage>
        <taxon>Eukaryota</taxon>
        <taxon>Fungi</taxon>
        <taxon>Dikarya</taxon>
        <taxon>Ascomycota</taxon>
        <taxon>Pezizomycotina</taxon>
        <taxon>Sordariomycetes</taxon>
        <taxon>Hypocreomycetidae</taxon>
        <taxon>Hypocreales</taxon>
        <taxon>Clavicipitaceae</taxon>
        <taxon>Pochonia</taxon>
    </lineage>
</organism>
<protein>
    <submittedName>
        <fullName evidence="6">Dynamin family protein</fullName>
    </submittedName>
</protein>
<dbReference type="AlphaFoldDB" id="A0A179FQY2"/>
<comment type="caution">
    <text evidence="6">The sequence shown here is derived from an EMBL/GenBank/DDBJ whole genome shotgun (WGS) entry which is preliminary data.</text>
</comment>
<name>A0A179FQY2_METCM</name>
<dbReference type="GeneID" id="28847438"/>
<dbReference type="Proteomes" id="UP000078397">
    <property type="component" value="Unassembled WGS sequence"/>
</dbReference>
<dbReference type="GO" id="GO:0048312">
    <property type="term" value="P:intracellular distribution of mitochondria"/>
    <property type="evidence" value="ECO:0007669"/>
    <property type="project" value="TreeGrafter"/>
</dbReference>
<dbReference type="PANTHER" id="PTHR11566">
    <property type="entry name" value="DYNAMIN"/>
    <property type="match status" value="1"/>
</dbReference>
<dbReference type="GO" id="GO:0003924">
    <property type="term" value="F:GTPase activity"/>
    <property type="evidence" value="ECO:0007669"/>
    <property type="project" value="InterPro"/>
</dbReference>
<feature type="compositionally biased region" description="Low complexity" evidence="3">
    <location>
        <begin position="720"/>
        <end position="729"/>
    </location>
</feature>
<evidence type="ECO:0000313" key="7">
    <source>
        <dbReference type="Proteomes" id="UP000078397"/>
    </source>
</evidence>
<dbReference type="RefSeq" id="XP_018144518.1">
    <property type="nucleotide sequence ID" value="XM_018283444.1"/>
</dbReference>
<evidence type="ECO:0000256" key="1">
    <source>
        <dbReference type="ARBA" id="ARBA00022741"/>
    </source>
</evidence>
<dbReference type="InterPro" id="IPR030381">
    <property type="entry name" value="G_DYNAMIN_dom"/>
</dbReference>
<dbReference type="GO" id="GO:0005525">
    <property type="term" value="F:GTP binding"/>
    <property type="evidence" value="ECO:0007669"/>
    <property type="project" value="InterPro"/>
</dbReference>
<evidence type="ECO:0000256" key="2">
    <source>
        <dbReference type="ARBA" id="ARBA00023134"/>
    </source>
</evidence>
<dbReference type="PANTHER" id="PTHR11566:SF149">
    <property type="entry name" value="GTPASE, PUTATIVE (AFU_ORTHOLOGUE AFUA_6G11890)-RELATED"/>
    <property type="match status" value="1"/>
</dbReference>
<dbReference type="GO" id="GO:0006897">
    <property type="term" value="P:endocytosis"/>
    <property type="evidence" value="ECO:0007669"/>
    <property type="project" value="TreeGrafter"/>
</dbReference>
<reference evidence="6 7" key="1">
    <citation type="journal article" date="2016" name="PLoS Pathog.">
        <title>Biosynthesis of antibiotic leucinostatins in bio-control fungus Purpureocillium lilacinum and their inhibition on phytophthora revealed by genome mining.</title>
        <authorList>
            <person name="Wang G."/>
            <person name="Liu Z."/>
            <person name="Lin R."/>
            <person name="Li E."/>
            <person name="Mao Z."/>
            <person name="Ling J."/>
            <person name="Yang Y."/>
            <person name="Yin W.B."/>
            <person name="Xie B."/>
        </authorList>
    </citation>
    <scope>NUCLEOTIDE SEQUENCE [LARGE SCALE GENOMIC DNA]</scope>
    <source>
        <strain evidence="6">170</strain>
    </source>
</reference>
<feature type="domain" description="Dynamin-type G" evidence="5">
    <location>
        <begin position="29"/>
        <end position="313"/>
    </location>
</feature>
<evidence type="ECO:0000259" key="4">
    <source>
        <dbReference type="PROSITE" id="PS51388"/>
    </source>
</evidence>
<dbReference type="KEGG" id="pchm:VFPPC_04028"/>
<dbReference type="InterPro" id="IPR045063">
    <property type="entry name" value="Dynamin_N"/>
</dbReference>
<dbReference type="GO" id="GO:0005874">
    <property type="term" value="C:microtubule"/>
    <property type="evidence" value="ECO:0007669"/>
    <property type="project" value="TreeGrafter"/>
</dbReference>
<dbReference type="FunFam" id="3.40.50.300:FF:001425">
    <property type="entry name" value="Dynamin GTPase, putative"/>
    <property type="match status" value="1"/>
</dbReference>
<accession>A0A179FQY2</accession>
<dbReference type="Pfam" id="PF00350">
    <property type="entry name" value="Dynamin_N"/>
    <property type="match status" value="1"/>
</dbReference>
<dbReference type="OrthoDB" id="415706at2759"/>
<dbReference type="Pfam" id="PF01031">
    <property type="entry name" value="Dynamin_M"/>
    <property type="match status" value="1"/>
</dbReference>
<feature type="domain" description="GED" evidence="4">
    <location>
        <begin position="598"/>
        <end position="689"/>
    </location>
</feature>
<proteinExistence type="predicted"/>
<dbReference type="InterPro" id="IPR022812">
    <property type="entry name" value="Dynamin"/>
</dbReference>
<dbReference type="Pfam" id="PF02212">
    <property type="entry name" value="GED"/>
    <property type="match status" value="1"/>
</dbReference>
<dbReference type="GO" id="GO:0005739">
    <property type="term" value="C:mitochondrion"/>
    <property type="evidence" value="ECO:0007669"/>
    <property type="project" value="TreeGrafter"/>
</dbReference>
<dbReference type="SMART" id="SM00053">
    <property type="entry name" value="DYNc"/>
    <property type="match status" value="1"/>
</dbReference>
<dbReference type="PRINTS" id="PR00195">
    <property type="entry name" value="DYNAMIN"/>
</dbReference>
<keyword evidence="1" id="KW-0547">Nucleotide-binding</keyword>
<dbReference type="GO" id="GO:0016020">
    <property type="term" value="C:membrane"/>
    <property type="evidence" value="ECO:0007669"/>
    <property type="project" value="TreeGrafter"/>
</dbReference>
<dbReference type="InterPro" id="IPR003130">
    <property type="entry name" value="GED"/>
</dbReference>
<evidence type="ECO:0000259" key="5">
    <source>
        <dbReference type="PROSITE" id="PS51718"/>
    </source>
</evidence>
<gene>
    <name evidence="6" type="ORF">VFPPC_04028</name>
</gene>
<keyword evidence="7" id="KW-1185">Reference proteome</keyword>
<dbReference type="GO" id="GO:0000266">
    <property type="term" value="P:mitochondrial fission"/>
    <property type="evidence" value="ECO:0007669"/>
    <property type="project" value="TreeGrafter"/>
</dbReference>
<dbReference type="GO" id="GO:0016559">
    <property type="term" value="P:peroxisome fission"/>
    <property type="evidence" value="ECO:0007669"/>
    <property type="project" value="TreeGrafter"/>
</dbReference>
<evidence type="ECO:0000256" key="3">
    <source>
        <dbReference type="SAM" id="MobiDB-lite"/>
    </source>
</evidence>